<dbReference type="Proteomes" id="UP000178413">
    <property type="component" value="Unassembled WGS sequence"/>
</dbReference>
<dbReference type="STRING" id="1802308.A3D50_02350"/>
<evidence type="ECO:0008006" key="4">
    <source>
        <dbReference type="Google" id="ProtNLM"/>
    </source>
</evidence>
<reference evidence="2 3" key="1">
    <citation type="journal article" date="2016" name="Nat. Commun.">
        <title>Thousands of microbial genomes shed light on interconnected biogeochemical processes in an aquifer system.</title>
        <authorList>
            <person name="Anantharaman K."/>
            <person name="Brown C.T."/>
            <person name="Hug L.A."/>
            <person name="Sharon I."/>
            <person name="Castelle C.J."/>
            <person name="Probst A.J."/>
            <person name="Thomas B.C."/>
            <person name="Singh A."/>
            <person name="Wilkins M.J."/>
            <person name="Karaoz U."/>
            <person name="Brodie E.L."/>
            <person name="Williams K.H."/>
            <person name="Hubbard S.S."/>
            <person name="Banfield J.F."/>
        </authorList>
    </citation>
    <scope>NUCLEOTIDE SEQUENCE [LARGE SCALE GENOMIC DNA]</scope>
</reference>
<dbReference type="Gene3D" id="2.40.50.120">
    <property type="match status" value="1"/>
</dbReference>
<feature type="chain" id="PRO_5009583685" description="DUF5667 domain-containing protein" evidence="1">
    <location>
        <begin position="25"/>
        <end position="308"/>
    </location>
</feature>
<evidence type="ECO:0000256" key="1">
    <source>
        <dbReference type="SAM" id="SignalP"/>
    </source>
</evidence>
<proteinExistence type="predicted"/>
<comment type="caution">
    <text evidence="2">The sequence shown here is derived from an EMBL/GenBank/DDBJ whole genome shotgun (WGS) entry which is preliminary data.</text>
</comment>
<protein>
    <recommendedName>
        <fullName evidence="4">DUF5667 domain-containing protein</fullName>
    </recommendedName>
</protein>
<dbReference type="EMBL" id="MHRM01000006">
    <property type="protein sequence ID" value="OHA24351.1"/>
    <property type="molecule type" value="Genomic_DNA"/>
</dbReference>
<sequence>MKKYKFLFMVLVILSMIVIPPSYNASALSCAPATLQQQIDRATVIFAGKVTSMQTATSDKAANASFEVTEYWKGQVGKKITIGGIYAWTGNANPPPYFVVGNTYLVFAHSVPNSAETKNIPDNLFASINCGRTTLLASANEEKVALGEGKIPVGNVPVQQIPPAIPPAPRPISGETNYQKCLNRAILTRETSAKTAYQEFNLTVESERAELAKAARPFSGWLAWLNIFRREDVKNFERLNNEYVKALEKATPAKEMAIKKSDNKFTIDKEFCFTHQDITYKWTPEDQSALDQLVPPRLHGDSKGDIQK</sequence>
<feature type="signal peptide" evidence="1">
    <location>
        <begin position="1"/>
        <end position="24"/>
    </location>
</feature>
<accession>A0A1G2MMT8</accession>
<evidence type="ECO:0000313" key="3">
    <source>
        <dbReference type="Proteomes" id="UP000178413"/>
    </source>
</evidence>
<organism evidence="2 3">
    <name type="scientific">Candidatus Taylorbacteria bacterium RIFCSPHIGHO2_02_FULL_44_12</name>
    <dbReference type="NCBI Taxonomy" id="1802308"/>
    <lineage>
        <taxon>Bacteria</taxon>
        <taxon>Candidatus Tayloriibacteriota</taxon>
    </lineage>
</organism>
<dbReference type="AlphaFoldDB" id="A0A1G2MMT8"/>
<dbReference type="InterPro" id="IPR008993">
    <property type="entry name" value="TIMP-like_OB-fold"/>
</dbReference>
<dbReference type="PROSITE" id="PS51257">
    <property type="entry name" value="PROKAR_LIPOPROTEIN"/>
    <property type="match status" value="1"/>
</dbReference>
<name>A0A1G2MMT8_9BACT</name>
<gene>
    <name evidence="2" type="ORF">A3D50_02350</name>
</gene>
<evidence type="ECO:0000313" key="2">
    <source>
        <dbReference type="EMBL" id="OHA24351.1"/>
    </source>
</evidence>
<keyword evidence="1" id="KW-0732">Signal</keyword>